<dbReference type="Pfam" id="PF00288">
    <property type="entry name" value="GHMP_kinases_N"/>
    <property type="match status" value="1"/>
</dbReference>
<comment type="caution">
    <text evidence="14">Lacks conserved residue(s) required for the propagation of feature annotation.</text>
</comment>
<dbReference type="InterPro" id="IPR006204">
    <property type="entry name" value="GHMP_kinase_N_dom"/>
</dbReference>
<evidence type="ECO:0000256" key="1">
    <source>
        <dbReference type="ARBA" id="ARBA00004496"/>
    </source>
</evidence>
<comment type="catalytic activity">
    <reaction evidence="13 14">
        <text>shikimate + ATP = 3-phosphoshikimate + ADP + H(+)</text>
        <dbReference type="Rhea" id="RHEA:13121"/>
        <dbReference type="ChEBI" id="CHEBI:15378"/>
        <dbReference type="ChEBI" id="CHEBI:30616"/>
        <dbReference type="ChEBI" id="CHEBI:36208"/>
        <dbReference type="ChEBI" id="CHEBI:145989"/>
        <dbReference type="ChEBI" id="CHEBI:456216"/>
        <dbReference type="EC" id="2.7.1.71"/>
    </reaction>
</comment>
<dbReference type="NCBIfam" id="TIGR01920">
    <property type="entry name" value="Shik_kin_archae"/>
    <property type="match status" value="1"/>
</dbReference>
<dbReference type="EMBL" id="DRWN01000023">
    <property type="protein sequence ID" value="HHK68068.1"/>
    <property type="molecule type" value="Genomic_DNA"/>
</dbReference>
<dbReference type="HAMAP" id="MF_00370">
    <property type="entry name" value="Shik_kinase_arch"/>
    <property type="match status" value="1"/>
</dbReference>
<feature type="domain" description="GHMP kinase N-terminal" evidence="16">
    <location>
        <begin position="80"/>
        <end position="169"/>
    </location>
</feature>
<keyword evidence="8 14" id="KW-0808">Transferase</keyword>
<evidence type="ECO:0000256" key="6">
    <source>
        <dbReference type="ARBA" id="ARBA00022490"/>
    </source>
</evidence>
<protein>
    <recommendedName>
        <fullName evidence="5 14">Shikimate kinase</fullName>
        <shortName evidence="14">SK</shortName>
        <ecNumber evidence="4 14">2.7.1.71</ecNumber>
    </recommendedName>
</protein>
<dbReference type="InterPro" id="IPR036554">
    <property type="entry name" value="GHMP_kinase_C_sf"/>
</dbReference>
<dbReference type="GO" id="GO:0004765">
    <property type="term" value="F:shikimate kinase activity"/>
    <property type="evidence" value="ECO:0007669"/>
    <property type="project" value="UniProtKB-UniRule"/>
</dbReference>
<evidence type="ECO:0000256" key="12">
    <source>
        <dbReference type="ARBA" id="ARBA00023141"/>
    </source>
</evidence>
<evidence type="ECO:0000256" key="14">
    <source>
        <dbReference type="HAMAP-Rule" id="MF_00370"/>
    </source>
</evidence>
<dbReference type="AlphaFoldDB" id="A0A7C5QCS3"/>
<feature type="domain" description="GHMP kinase C-terminal" evidence="17">
    <location>
        <begin position="254"/>
        <end position="290"/>
    </location>
</feature>
<keyword evidence="9 14" id="KW-0547">Nucleotide-binding</keyword>
<proteinExistence type="inferred from homology"/>
<dbReference type="InterPro" id="IPR013750">
    <property type="entry name" value="GHMP_kinase_C_dom"/>
</dbReference>
<evidence type="ECO:0000259" key="17">
    <source>
        <dbReference type="Pfam" id="PF08544"/>
    </source>
</evidence>
<keyword evidence="12 14" id="KW-0057">Aromatic amino acid biosynthesis</keyword>
<evidence type="ECO:0000256" key="9">
    <source>
        <dbReference type="ARBA" id="ARBA00022741"/>
    </source>
</evidence>
<keyword evidence="15" id="KW-1133">Transmembrane helix</keyword>
<evidence type="ECO:0000256" key="7">
    <source>
        <dbReference type="ARBA" id="ARBA00022605"/>
    </source>
</evidence>
<dbReference type="PRINTS" id="PR00958">
    <property type="entry name" value="HOMSERKINASE"/>
</dbReference>
<dbReference type="InterPro" id="IPR014721">
    <property type="entry name" value="Ribsml_uS5_D2-typ_fold_subgr"/>
</dbReference>
<evidence type="ECO:0000313" key="18">
    <source>
        <dbReference type="EMBL" id="HHK68068.1"/>
    </source>
</evidence>
<comment type="caution">
    <text evidence="18">The sequence shown here is derived from an EMBL/GenBank/DDBJ whole genome shotgun (WGS) entry which is preliminary data.</text>
</comment>
<keyword evidence="15" id="KW-0472">Membrane</keyword>
<dbReference type="GO" id="GO:0009423">
    <property type="term" value="P:chorismate biosynthetic process"/>
    <property type="evidence" value="ECO:0007669"/>
    <property type="project" value="UniProtKB-UniRule"/>
</dbReference>
<dbReference type="GO" id="GO:0008652">
    <property type="term" value="P:amino acid biosynthetic process"/>
    <property type="evidence" value="ECO:0007669"/>
    <property type="project" value="UniProtKB-KW"/>
</dbReference>
<dbReference type="GO" id="GO:0009073">
    <property type="term" value="P:aromatic amino acid family biosynthetic process"/>
    <property type="evidence" value="ECO:0007669"/>
    <property type="project" value="UniProtKB-KW"/>
</dbReference>
<dbReference type="UniPathway" id="UPA00053">
    <property type="reaction ID" value="UER00088"/>
</dbReference>
<keyword evidence="10 14" id="KW-0418">Kinase</keyword>
<accession>A0A7C5QCS3</accession>
<keyword evidence="6 14" id="KW-0963">Cytoplasm</keyword>
<evidence type="ECO:0000256" key="4">
    <source>
        <dbReference type="ARBA" id="ARBA00012154"/>
    </source>
</evidence>
<feature type="transmembrane region" description="Helical" evidence="15">
    <location>
        <begin position="31"/>
        <end position="51"/>
    </location>
</feature>
<evidence type="ECO:0000256" key="10">
    <source>
        <dbReference type="ARBA" id="ARBA00022777"/>
    </source>
</evidence>
<dbReference type="EC" id="2.7.1.71" evidence="4 14"/>
<reference evidence="18" key="1">
    <citation type="journal article" date="2020" name="mSystems">
        <title>Genome- and Community-Level Interaction Insights into Carbon Utilization and Element Cycling Functions of Hydrothermarchaeota in Hydrothermal Sediment.</title>
        <authorList>
            <person name="Zhou Z."/>
            <person name="Liu Y."/>
            <person name="Xu W."/>
            <person name="Pan J."/>
            <person name="Luo Z.H."/>
            <person name="Li M."/>
        </authorList>
    </citation>
    <scope>NUCLEOTIDE SEQUENCE [LARGE SCALE GENOMIC DNA]</scope>
    <source>
        <strain evidence="18">SpSt-1056</strain>
    </source>
</reference>
<dbReference type="SUPFAM" id="SSF54211">
    <property type="entry name" value="Ribosomal protein S5 domain 2-like"/>
    <property type="match status" value="1"/>
</dbReference>
<evidence type="ECO:0000259" key="16">
    <source>
        <dbReference type="Pfam" id="PF00288"/>
    </source>
</evidence>
<keyword evidence="7 14" id="KW-0028">Amino-acid biosynthesis</keyword>
<dbReference type="GO" id="GO:0005524">
    <property type="term" value="F:ATP binding"/>
    <property type="evidence" value="ECO:0007669"/>
    <property type="project" value="UniProtKB-UniRule"/>
</dbReference>
<evidence type="ECO:0000256" key="5">
    <source>
        <dbReference type="ARBA" id="ARBA00013853"/>
    </source>
</evidence>
<sequence>MAWHRSRPKGDGESCDRSARRVRKMRGVGKAYGAISIVNAISTGCGAALGINLQTEAHVELTFDDSVVLEINGVRSEPQLAEAVVKVFAQRLGLPVRGCKVATKSDIPVAVGLKSSSSAAVAIAKAFLNAVGKKLPDDEFLGLVAEASIMSGTSITGALDDAAACMLGGVVVTNNHERRILKRGSVESGLTAVIIVPPGKTYTKEFRRELLEPVRELAFVAFNLAYEGHYWRAMTLNGLIHSAALGLPTQPALQALRAGALAAGLSGTGPAVAAVCRRENVEKVSKAFQAFEGRVIKCPVLHSPVEEET</sequence>
<keyword evidence="11 14" id="KW-0067">ATP-binding</keyword>
<evidence type="ECO:0000256" key="2">
    <source>
        <dbReference type="ARBA" id="ARBA00004842"/>
    </source>
</evidence>
<dbReference type="Gene3D" id="3.30.70.890">
    <property type="entry name" value="GHMP kinase, C-terminal domain"/>
    <property type="match status" value="1"/>
</dbReference>
<dbReference type="SUPFAM" id="SSF55060">
    <property type="entry name" value="GHMP Kinase, C-terminal domain"/>
    <property type="match status" value="1"/>
</dbReference>
<dbReference type="GO" id="GO:0005737">
    <property type="term" value="C:cytoplasm"/>
    <property type="evidence" value="ECO:0007669"/>
    <property type="project" value="UniProtKB-SubCell"/>
</dbReference>
<evidence type="ECO:0000256" key="13">
    <source>
        <dbReference type="ARBA" id="ARBA00048567"/>
    </source>
</evidence>
<comment type="subcellular location">
    <subcellularLocation>
        <location evidence="1 14">Cytoplasm</location>
    </subcellularLocation>
</comment>
<comment type="pathway">
    <text evidence="2 14">Metabolic intermediate biosynthesis; chorismate biosynthesis; chorismate from D-erythrose 4-phosphate and phosphoenolpyruvate: step 5/7.</text>
</comment>
<comment type="similarity">
    <text evidence="3 14">Belongs to the GHMP kinase family. Archaeal shikimate kinase subfamily.</text>
</comment>
<organism evidence="18">
    <name type="scientific">Caldiarchaeum subterraneum</name>
    <dbReference type="NCBI Taxonomy" id="311458"/>
    <lineage>
        <taxon>Archaea</taxon>
        <taxon>Nitrososphaerota</taxon>
        <taxon>Candidatus Caldarchaeales</taxon>
        <taxon>Candidatus Caldarchaeaceae</taxon>
        <taxon>Candidatus Caldarchaeum</taxon>
    </lineage>
</organism>
<evidence type="ECO:0000256" key="8">
    <source>
        <dbReference type="ARBA" id="ARBA00022679"/>
    </source>
</evidence>
<dbReference type="PANTHER" id="PTHR20861:SF3">
    <property type="entry name" value="SHIKIMATE KINASE"/>
    <property type="match status" value="1"/>
</dbReference>
<dbReference type="Gene3D" id="3.30.230.10">
    <property type="match status" value="1"/>
</dbReference>
<evidence type="ECO:0000256" key="15">
    <source>
        <dbReference type="SAM" id="Phobius"/>
    </source>
</evidence>
<dbReference type="InterPro" id="IPR010189">
    <property type="entry name" value="SK_arc"/>
</dbReference>
<evidence type="ECO:0000256" key="3">
    <source>
        <dbReference type="ARBA" id="ARBA00010202"/>
    </source>
</evidence>
<dbReference type="PANTHER" id="PTHR20861">
    <property type="entry name" value="HOMOSERINE/4-DIPHOSPHOCYTIDYL-2-C-METHYL-D-ERYTHRITOL KINASE"/>
    <property type="match status" value="1"/>
</dbReference>
<evidence type="ECO:0000256" key="11">
    <source>
        <dbReference type="ARBA" id="ARBA00022840"/>
    </source>
</evidence>
<dbReference type="InterPro" id="IPR020568">
    <property type="entry name" value="Ribosomal_Su5_D2-typ_SF"/>
</dbReference>
<name>A0A7C5QCS3_CALS0</name>
<gene>
    <name evidence="14" type="primary">aroK</name>
    <name evidence="18" type="ORF">ENM11_02785</name>
</gene>
<keyword evidence="15" id="KW-0812">Transmembrane</keyword>
<dbReference type="Pfam" id="PF08544">
    <property type="entry name" value="GHMP_kinases_C"/>
    <property type="match status" value="1"/>
</dbReference>
<dbReference type="PIRSF" id="PIRSF005758">
    <property type="entry name" value="Shikimt_kin_arch"/>
    <property type="match status" value="1"/>
</dbReference>